<dbReference type="AlphaFoldDB" id="A0A9W8Y6H3"/>
<evidence type="ECO:0000313" key="2">
    <source>
        <dbReference type="Proteomes" id="UP001140560"/>
    </source>
</evidence>
<dbReference type="Proteomes" id="UP001140560">
    <property type="component" value="Unassembled WGS sequence"/>
</dbReference>
<dbReference type="InterPro" id="IPR038883">
    <property type="entry name" value="AN11006-like"/>
</dbReference>
<organism evidence="1 2">
    <name type="scientific">Neocucurbitaria cava</name>
    <dbReference type="NCBI Taxonomy" id="798079"/>
    <lineage>
        <taxon>Eukaryota</taxon>
        <taxon>Fungi</taxon>
        <taxon>Dikarya</taxon>
        <taxon>Ascomycota</taxon>
        <taxon>Pezizomycotina</taxon>
        <taxon>Dothideomycetes</taxon>
        <taxon>Pleosporomycetidae</taxon>
        <taxon>Pleosporales</taxon>
        <taxon>Pleosporineae</taxon>
        <taxon>Cucurbitariaceae</taxon>
        <taxon>Neocucurbitaria</taxon>
    </lineage>
</organism>
<proteinExistence type="predicted"/>
<reference evidence="1" key="1">
    <citation type="submission" date="2022-10" db="EMBL/GenBank/DDBJ databases">
        <title>Tapping the CABI collections for fungal endophytes: first genome assemblies for Collariella, Neodidymelliopsis, Ascochyta clinopodiicola, Didymella pomorum, Didymosphaeria variabile, Neocosmospora piperis and Neocucurbitaria cava.</title>
        <authorList>
            <person name="Hill R."/>
        </authorList>
    </citation>
    <scope>NUCLEOTIDE SEQUENCE</scope>
    <source>
        <strain evidence="1">IMI 356814</strain>
    </source>
</reference>
<comment type="caution">
    <text evidence="1">The sequence shown here is derived from an EMBL/GenBank/DDBJ whole genome shotgun (WGS) entry which is preliminary data.</text>
</comment>
<evidence type="ECO:0000313" key="1">
    <source>
        <dbReference type="EMBL" id="KAJ4368363.1"/>
    </source>
</evidence>
<dbReference type="PANTHER" id="PTHR42085">
    <property type="entry name" value="F-BOX DOMAIN-CONTAINING PROTEIN"/>
    <property type="match status" value="1"/>
</dbReference>
<gene>
    <name evidence="1" type="ORF">N0V83_006720</name>
</gene>
<accession>A0A9W8Y6H3</accession>
<keyword evidence="2" id="KW-1185">Reference proteome</keyword>
<name>A0A9W8Y6H3_9PLEO</name>
<sequence length="286" mass="33070">MTATSNTPPPYTSTNTPGLGILARLPPEIRNTIYSILLSSPSPFFVVRAVQTAGKFKLREWTDKPQHDILATLQALGYVSHDSRQETRTYFYSRNDVLVLCYGYEYLTIFVRWLEKIGTECRAVLRKVMLSGCMWYQPSQPLTQRLHSLLCECSNTRHLNIQLNIRHFCESNLPELSAYLNYMGPEPHDGPLPRIDVSPWTQVIVASKHLETFELGLVLSADNEMVRTERRLNVQEFSEDRGDALARDVEQRLRVGVQEICEGRDVEIRVRYKGRDERKYYLLGLW</sequence>
<dbReference type="PANTHER" id="PTHR42085:SF1">
    <property type="entry name" value="F-BOX DOMAIN-CONTAINING PROTEIN"/>
    <property type="match status" value="1"/>
</dbReference>
<protein>
    <submittedName>
        <fullName evidence="1">Uncharacterized protein</fullName>
    </submittedName>
</protein>
<dbReference type="OrthoDB" id="3779631at2759"/>
<dbReference type="EMBL" id="JAPEUY010000011">
    <property type="protein sequence ID" value="KAJ4368363.1"/>
    <property type="molecule type" value="Genomic_DNA"/>
</dbReference>